<feature type="compositionally biased region" description="Low complexity" evidence="1">
    <location>
        <begin position="63"/>
        <end position="79"/>
    </location>
</feature>
<protein>
    <recommendedName>
        <fullName evidence="2">N-acetyltransferase domain-containing protein</fullName>
    </recommendedName>
</protein>
<dbReference type="InterPro" id="IPR016181">
    <property type="entry name" value="Acyl_CoA_acyltransferase"/>
</dbReference>
<dbReference type="PANTHER" id="PTHR47489:SF2">
    <property type="entry name" value="GCN5-RELATED N-ACETYLTRANSFERASE 5, CHLOROPLASTIC"/>
    <property type="match status" value="1"/>
</dbReference>
<dbReference type="GO" id="GO:0016747">
    <property type="term" value="F:acyltransferase activity, transferring groups other than amino-acyl groups"/>
    <property type="evidence" value="ECO:0007669"/>
    <property type="project" value="InterPro"/>
</dbReference>
<dbReference type="Proteomes" id="UP000612055">
    <property type="component" value="Unassembled WGS sequence"/>
</dbReference>
<dbReference type="Pfam" id="PF00583">
    <property type="entry name" value="Acetyltransf_1"/>
    <property type="match status" value="1"/>
</dbReference>
<sequence length="285" mass="29576">MILRARSSTIPACAPCSSTRPVHTLALCTSNTTRRRALSQSAKSHSAARPGSRGSPKPLTPCASSASSAAPTQPSSQPQWELAVPTGRVVIRPIQPSDVEGAGVVLTRAFSGTSEAVSLTDVLADINGLLDESSQGLCLVARLYPTDPTAPGALPPGQDSRLVGTACVSLSADAQPIHRLPPVNRPPPGAAYVSNMAVDAKFRRQGIAKALLAACEEVARQAGDSAGGGAGAGAGAREAWLHVREADAPARALYDRSGYGAVTKDTWLQTVQHKIKPRVLMRRAL</sequence>
<evidence type="ECO:0000259" key="2">
    <source>
        <dbReference type="PROSITE" id="PS51186"/>
    </source>
</evidence>
<dbReference type="AlphaFoldDB" id="A0A835XZ37"/>
<proteinExistence type="predicted"/>
<feature type="domain" description="N-acetyltransferase" evidence="2">
    <location>
        <begin position="89"/>
        <end position="285"/>
    </location>
</feature>
<dbReference type="PANTHER" id="PTHR47489">
    <property type="entry name" value="ACYL-COA N-ACYLTRANSFERASES (NAT) SUPERFAMILY PROTEIN"/>
    <property type="match status" value="1"/>
</dbReference>
<keyword evidence="4" id="KW-1185">Reference proteome</keyword>
<feature type="region of interest" description="Disordered" evidence="1">
    <location>
        <begin position="36"/>
        <end position="81"/>
    </location>
</feature>
<comment type="caution">
    <text evidence="3">The sequence shown here is derived from an EMBL/GenBank/DDBJ whole genome shotgun (WGS) entry which is preliminary data.</text>
</comment>
<gene>
    <name evidence="3" type="ORF">HYH03_008831</name>
</gene>
<dbReference type="CDD" id="cd04301">
    <property type="entry name" value="NAT_SF"/>
    <property type="match status" value="1"/>
</dbReference>
<reference evidence="3" key="1">
    <citation type="journal article" date="2020" name="bioRxiv">
        <title>Comparative genomics of Chlamydomonas.</title>
        <authorList>
            <person name="Craig R.J."/>
            <person name="Hasan A.R."/>
            <person name="Ness R.W."/>
            <person name="Keightley P.D."/>
        </authorList>
    </citation>
    <scope>NUCLEOTIDE SEQUENCE</scope>
    <source>
        <strain evidence="3">CCAP 11/70</strain>
    </source>
</reference>
<dbReference type="OrthoDB" id="2017234at2759"/>
<evidence type="ECO:0000313" key="4">
    <source>
        <dbReference type="Proteomes" id="UP000612055"/>
    </source>
</evidence>
<dbReference type="SUPFAM" id="SSF55729">
    <property type="entry name" value="Acyl-CoA N-acyltransferases (Nat)"/>
    <property type="match status" value="1"/>
</dbReference>
<dbReference type="EMBL" id="JAEHOE010000041">
    <property type="protein sequence ID" value="KAG2492918.1"/>
    <property type="molecule type" value="Genomic_DNA"/>
</dbReference>
<accession>A0A835XZ37</accession>
<evidence type="ECO:0000256" key="1">
    <source>
        <dbReference type="SAM" id="MobiDB-lite"/>
    </source>
</evidence>
<organism evidence="3 4">
    <name type="scientific">Edaphochlamys debaryana</name>
    <dbReference type="NCBI Taxonomy" id="47281"/>
    <lineage>
        <taxon>Eukaryota</taxon>
        <taxon>Viridiplantae</taxon>
        <taxon>Chlorophyta</taxon>
        <taxon>core chlorophytes</taxon>
        <taxon>Chlorophyceae</taxon>
        <taxon>CS clade</taxon>
        <taxon>Chlamydomonadales</taxon>
        <taxon>Chlamydomonadales incertae sedis</taxon>
        <taxon>Edaphochlamys</taxon>
    </lineage>
</organism>
<dbReference type="Gene3D" id="3.40.630.30">
    <property type="match status" value="1"/>
</dbReference>
<dbReference type="InterPro" id="IPR000182">
    <property type="entry name" value="GNAT_dom"/>
</dbReference>
<name>A0A835XZ37_9CHLO</name>
<dbReference type="PROSITE" id="PS51186">
    <property type="entry name" value="GNAT"/>
    <property type="match status" value="1"/>
</dbReference>
<evidence type="ECO:0000313" key="3">
    <source>
        <dbReference type="EMBL" id="KAG2492918.1"/>
    </source>
</evidence>